<gene>
    <name evidence="2" type="ORF">NMN56_023230</name>
</gene>
<organism evidence="2 3">
    <name type="scientific">Streptomyces iconiensis</name>
    <dbReference type="NCBI Taxonomy" id="1384038"/>
    <lineage>
        <taxon>Bacteria</taxon>
        <taxon>Bacillati</taxon>
        <taxon>Actinomycetota</taxon>
        <taxon>Actinomycetes</taxon>
        <taxon>Kitasatosporales</taxon>
        <taxon>Streptomycetaceae</taxon>
        <taxon>Streptomyces</taxon>
    </lineage>
</organism>
<evidence type="ECO:0000313" key="3">
    <source>
        <dbReference type="Proteomes" id="UP001214441"/>
    </source>
</evidence>
<accession>A0ABT7A174</accession>
<sequence length="42" mass="4128">MTTRTRALVISALTAGLLALVAAPANAAGIDVAGLILETPPI</sequence>
<reference evidence="2 3" key="1">
    <citation type="submission" date="2023-05" db="EMBL/GenBank/DDBJ databases">
        <title>Streptantibioticus silvisoli sp. nov., acidotolerant actinomycetes 1 from pine litter.</title>
        <authorList>
            <person name="Swiecimska M."/>
            <person name="Golinska P."/>
            <person name="Sangal V."/>
            <person name="Wachnowicz B."/>
            <person name="Goodfellow M."/>
        </authorList>
    </citation>
    <scope>NUCLEOTIDE SEQUENCE [LARGE SCALE GENOMIC DNA]</scope>
    <source>
        <strain evidence="2 3">DSM 42109</strain>
    </source>
</reference>
<keyword evidence="3" id="KW-1185">Reference proteome</keyword>
<protein>
    <submittedName>
        <fullName evidence="2">Uncharacterized protein</fullName>
    </submittedName>
</protein>
<comment type="caution">
    <text evidence="2">The sequence shown here is derived from an EMBL/GenBank/DDBJ whole genome shotgun (WGS) entry which is preliminary data.</text>
</comment>
<dbReference type="Proteomes" id="UP001214441">
    <property type="component" value="Unassembled WGS sequence"/>
</dbReference>
<feature type="signal peptide" evidence="1">
    <location>
        <begin position="1"/>
        <end position="27"/>
    </location>
</feature>
<keyword evidence="1" id="KW-0732">Signal</keyword>
<proteinExistence type="predicted"/>
<name>A0ABT7A174_9ACTN</name>
<evidence type="ECO:0000256" key="1">
    <source>
        <dbReference type="SAM" id="SignalP"/>
    </source>
</evidence>
<evidence type="ECO:0000313" key="2">
    <source>
        <dbReference type="EMBL" id="MDJ1134814.1"/>
    </source>
</evidence>
<feature type="chain" id="PRO_5046941739" evidence="1">
    <location>
        <begin position="28"/>
        <end position="42"/>
    </location>
</feature>
<dbReference type="EMBL" id="JANCPR020000023">
    <property type="protein sequence ID" value="MDJ1134814.1"/>
    <property type="molecule type" value="Genomic_DNA"/>
</dbReference>
<dbReference type="RefSeq" id="WP_274045543.1">
    <property type="nucleotide sequence ID" value="NZ_JANCPR020000023.1"/>
</dbReference>